<dbReference type="PANTHER" id="PTHR16932:SF18">
    <property type="entry name" value="INTERFERON, ALPHA-INDUCIBLE PROTEIN 27-LIKE 2"/>
    <property type="match status" value="1"/>
</dbReference>
<dbReference type="Gene3D" id="6.10.110.10">
    <property type="match status" value="1"/>
</dbReference>
<dbReference type="PANTHER" id="PTHR16932">
    <property type="entry name" value="INTERFERON ALPHA-INDUCIBLE PROTEIN 27"/>
    <property type="match status" value="1"/>
</dbReference>
<evidence type="ECO:0000313" key="6">
    <source>
        <dbReference type="EMBL" id="KAH3698071.1"/>
    </source>
</evidence>
<dbReference type="Pfam" id="PF06140">
    <property type="entry name" value="Ifi-6-16"/>
    <property type="match status" value="1"/>
</dbReference>
<dbReference type="InterPro" id="IPR009311">
    <property type="entry name" value="IFI6/IFI27-like"/>
</dbReference>
<comment type="subcellular location">
    <subcellularLocation>
        <location evidence="1">Membrane</location>
        <topology evidence="1">Multi-pass membrane protein</topology>
    </subcellularLocation>
</comment>
<dbReference type="InterPro" id="IPR038213">
    <property type="entry name" value="IFI6/IFI27-like_sf"/>
</dbReference>
<evidence type="ECO:0000256" key="4">
    <source>
        <dbReference type="ARBA" id="ARBA00022989"/>
    </source>
</evidence>
<accession>A0A9D3YFB9</accession>
<evidence type="ECO:0000313" key="7">
    <source>
        <dbReference type="Proteomes" id="UP000828390"/>
    </source>
</evidence>
<evidence type="ECO:0000256" key="2">
    <source>
        <dbReference type="ARBA" id="ARBA00007262"/>
    </source>
</evidence>
<reference evidence="6" key="2">
    <citation type="submission" date="2020-11" db="EMBL/GenBank/DDBJ databases">
        <authorList>
            <person name="McCartney M.A."/>
            <person name="Auch B."/>
            <person name="Kono T."/>
            <person name="Mallez S."/>
            <person name="Becker A."/>
            <person name="Gohl D.M."/>
            <person name="Silverstein K.A.T."/>
            <person name="Koren S."/>
            <person name="Bechman K.B."/>
            <person name="Herman A."/>
            <person name="Abrahante J.E."/>
            <person name="Garbe J."/>
        </authorList>
    </citation>
    <scope>NUCLEOTIDE SEQUENCE</scope>
    <source>
        <strain evidence="6">Duluth1</strain>
        <tissue evidence="6">Whole animal</tissue>
    </source>
</reference>
<protein>
    <submittedName>
        <fullName evidence="6">Uncharacterized protein</fullName>
    </submittedName>
</protein>
<reference evidence="6" key="1">
    <citation type="journal article" date="2019" name="bioRxiv">
        <title>The Genome of the Zebra Mussel, Dreissena polymorpha: A Resource for Invasive Species Research.</title>
        <authorList>
            <person name="McCartney M.A."/>
            <person name="Auch B."/>
            <person name="Kono T."/>
            <person name="Mallez S."/>
            <person name="Zhang Y."/>
            <person name="Obille A."/>
            <person name="Becker A."/>
            <person name="Abrahante J.E."/>
            <person name="Garbe J."/>
            <person name="Badalamenti J.P."/>
            <person name="Herman A."/>
            <person name="Mangelson H."/>
            <person name="Liachko I."/>
            <person name="Sullivan S."/>
            <person name="Sone E.D."/>
            <person name="Koren S."/>
            <person name="Silverstein K.A.T."/>
            <person name="Beckman K.B."/>
            <person name="Gohl D.M."/>
        </authorList>
    </citation>
    <scope>NUCLEOTIDE SEQUENCE</scope>
    <source>
        <strain evidence="6">Duluth1</strain>
        <tissue evidence="6">Whole animal</tissue>
    </source>
</reference>
<dbReference type="AlphaFoldDB" id="A0A9D3YFB9"/>
<dbReference type="Proteomes" id="UP000828390">
    <property type="component" value="Unassembled WGS sequence"/>
</dbReference>
<evidence type="ECO:0000256" key="5">
    <source>
        <dbReference type="ARBA" id="ARBA00023136"/>
    </source>
</evidence>
<sequence length="112" mass="10499">MNGVNASCDNKSDSWLTWTNAATAALTVVGGATAIVAAPLVVSAVGFGSAGVVAGSLAASLQGPAVAAGSWFAIGQSVGAAGFGIAGNAVLLGTGSATGYVTSKVASNILGE</sequence>
<organism evidence="6 7">
    <name type="scientific">Dreissena polymorpha</name>
    <name type="common">Zebra mussel</name>
    <name type="synonym">Mytilus polymorpha</name>
    <dbReference type="NCBI Taxonomy" id="45954"/>
    <lineage>
        <taxon>Eukaryota</taxon>
        <taxon>Metazoa</taxon>
        <taxon>Spiralia</taxon>
        <taxon>Lophotrochozoa</taxon>
        <taxon>Mollusca</taxon>
        <taxon>Bivalvia</taxon>
        <taxon>Autobranchia</taxon>
        <taxon>Heteroconchia</taxon>
        <taxon>Euheterodonta</taxon>
        <taxon>Imparidentia</taxon>
        <taxon>Neoheterodontei</taxon>
        <taxon>Myida</taxon>
        <taxon>Dreissenoidea</taxon>
        <taxon>Dreissenidae</taxon>
        <taxon>Dreissena</taxon>
    </lineage>
</organism>
<gene>
    <name evidence="6" type="ORF">DPMN_085587</name>
</gene>
<dbReference type="EMBL" id="JAIWYP010000016">
    <property type="protein sequence ID" value="KAH3698071.1"/>
    <property type="molecule type" value="Genomic_DNA"/>
</dbReference>
<keyword evidence="7" id="KW-1185">Reference proteome</keyword>
<keyword evidence="5" id="KW-0472">Membrane</keyword>
<keyword evidence="3" id="KW-0812">Transmembrane</keyword>
<name>A0A9D3YFB9_DREPO</name>
<proteinExistence type="inferred from homology"/>
<evidence type="ECO:0000256" key="3">
    <source>
        <dbReference type="ARBA" id="ARBA00022692"/>
    </source>
</evidence>
<comment type="caution">
    <text evidence="6">The sequence shown here is derived from an EMBL/GenBank/DDBJ whole genome shotgun (WGS) entry which is preliminary data.</text>
</comment>
<evidence type="ECO:0000256" key="1">
    <source>
        <dbReference type="ARBA" id="ARBA00004141"/>
    </source>
</evidence>
<keyword evidence="4" id="KW-1133">Transmembrane helix</keyword>
<comment type="similarity">
    <text evidence="2">Belongs to the IFI6/IFI27 family.</text>
</comment>
<dbReference type="GO" id="GO:0016020">
    <property type="term" value="C:membrane"/>
    <property type="evidence" value="ECO:0007669"/>
    <property type="project" value="UniProtKB-SubCell"/>
</dbReference>